<keyword evidence="1" id="KW-0808">Transferase</keyword>
<dbReference type="EMBL" id="DXES01000164">
    <property type="protein sequence ID" value="HIX66090.1"/>
    <property type="molecule type" value="Genomic_DNA"/>
</dbReference>
<dbReference type="GO" id="GO:0006011">
    <property type="term" value="P:UDP-alpha-D-glucose metabolic process"/>
    <property type="evidence" value="ECO:0007669"/>
    <property type="project" value="InterPro"/>
</dbReference>
<name>A0A9D1WSP5_9FIRM</name>
<evidence type="ECO:0000313" key="3">
    <source>
        <dbReference type="EMBL" id="HIX66090.1"/>
    </source>
</evidence>
<gene>
    <name evidence="3" type="ORF">H9736_07555</name>
</gene>
<dbReference type="Proteomes" id="UP000886800">
    <property type="component" value="Unassembled WGS sequence"/>
</dbReference>
<sequence length="173" mass="18812">KSFVGNDPFAVLYGDDVIISQKPAIGQLMGVYEEYEKSVVGIKSVATELLPSYCTLGVNPVRDNIYSVFDMIEKPLPSEIISNFAILGRCVLTPDIFSLLESTPPSRNGEIQLTDAMRTVAKQGNMMGIEYEGVRYDMGSKLGILQAIVEVGLSHPEVGEGFRSYLKGIAASL</sequence>
<keyword evidence="2 3" id="KW-0548">Nucleotidyltransferase</keyword>
<reference evidence="3" key="1">
    <citation type="journal article" date="2021" name="PeerJ">
        <title>Extensive microbial diversity within the chicken gut microbiome revealed by metagenomics and culture.</title>
        <authorList>
            <person name="Gilroy R."/>
            <person name="Ravi A."/>
            <person name="Getino M."/>
            <person name="Pursley I."/>
            <person name="Horton D.L."/>
            <person name="Alikhan N.F."/>
            <person name="Baker D."/>
            <person name="Gharbi K."/>
            <person name="Hall N."/>
            <person name="Watson M."/>
            <person name="Adriaenssens E.M."/>
            <person name="Foster-Nyarko E."/>
            <person name="Jarju S."/>
            <person name="Secka A."/>
            <person name="Antonio M."/>
            <person name="Oren A."/>
            <person name="Chaudhuri R.R."/>
            <person name="La Ragione R."/>
            <person name="Hildebrand F."/>
            <person name="Pallen M.J."/>
        </authorList>
    </citation>
    <scope>NUCLEOTIDE SEQUENCE</scope>
    <source>
        <strain evidence="3">CHK188-5543</strain>
    </source>
</reference>
<dbReference type="Gene3D" id="3.90.550.10">
    <property type="entry name" value="Spore Coat Polysaccharide Biosynthesis Protein SpsA, Chain A"/>
    <property type="match status" value="1"/>
</dbReference>
<reference evidence="3" key="2">
    <citation type="submission" date="2021-04" db="EMBL/GenBank/DDBJ databases">
        <authorList>
            <person name="Gilroy R."/>
        </authorList>
    </citation>
    <scope>NUCLEOTIDE SEQUENCE</scope>
    <source>
        <strain evidence="3">CHK188-5543</strain>
    </source>
</reference>
<comment type="caution">
    <text evidence="3">The sequence shown here is derived from an EMBL/GenBank/DDBJ whole genome shotgun (WGS) entry which is preliminary data.</text>
</comment>
<dbReference type="PANTHER" id="PTHR43197:SF1">
    <property type="entry name" value="UTP--GLUCOSE-1-PHOSPHATE URIDYLYLTRANSFERASE"/>
    <property type="match status" value="1"/>
</dbReference>
<dbReference type="SUPFAM" id="SSF53448">
    <property type="entry name" value="Nucleotide-diphospho-sugar transferases"/>
    <property type="match status" value="1"/>
</dbReference>
<dbReference type="PANTHER" id="PTHR43197">
    <property type="entry name" value="UTP--GLUCOSE-1-PHOSPHATE URIDYLYLTRANSFERASE"/>
    <property type="match status" value="1"/>
</dbReference>
<protein>
    <submittedName>
        <fullName evidence="3">UTP--glucose-1-phosphate uridylyltransferase</fullName>
    </submittedName>
</protein>
<evidence type="ECO:0000256" key="2">
    <source>
        <dbReference type="ARBA" id="ARBA00022695"/>
    </source>
</evidence>
<dbReference type="GO" id="GO:0003983">
    <property type="term" value="F:UTP:glucose-1-phosphate uridylyltransferase activity"/>
    <property type="evidence" value="ECO:0007669"/>
    <property type="project" value="InterPro"/>
</dbReference>
<dbReference type="AlphaFoldDB" id="A0A9D1WSP5"/>
<feature type="non-terminal residue" evidence="3">
    <location>
        <position position="1"/>
    </location>
</feature>
<proteinExistence type="predicted"/>
<dbReference type="InterPro" id="IPR029044">
    <property type="entry name" value="Nucleotide-diphossugar_trans"/>
</dbReference>
<evidence type="ECO:0000313" key="4">
    <source>
        <dbReference type="Proteomes" id="UP000886800"/>
    </source>
</evidence>
<accession>A0A9D1WSP5</accession>
<organism evidence="3 4">
    <name type="scientific">Candidatus Anaerotruncus excrementipullorum</name>
    <dbReference type="NCBI Taxonomy" id="2838465"/>
    <lineage>
        <taxon>Bacteria</taxon>
        <taxon>Bacillati</taxon>
        <taxon>Bacillota</taxon>
        <taxon>Clostridia</taxon>
        <taxon>Eubacteriales</taxon>
        <taxon>Oscillospiraceae</taxon>
        <taxon>Anaerotruncus</taxon>
    </lineage>
</organism>
<dbReference type="InterPro" id="IPR005771">
    <property type="entry name" value="GalU_uridylyltTrfase_bac/arc"/>
</dbReference>
<evidence type="ECO:0000256" key="1">
    <source>
        <dbReference type="ARBA" id="ARBA00022679"/>
    </source>
</evidence>